<reference evidence="10" key="2">
    <citation type="submission" date="2020-03" db="EMBL/GenBank/DDBJ databases">
        <title>Walnut 2.0.</title>
        <authorList>
            <person name="Marrano A."/>
            <person name="Britton M."/>
            <person name="Zimin A.V."/>
            <person name="Zaini P.A."/>
            <person name="Workman R."/>
            <person name="Puiu D."/>
            <person name="Bianco L."/>
            <person name="Allen B.J."/>
            <person name="Troggio M."/>
            <person name="Leslie C.A."/>
            <person name="Timp W."/>
            <person name="Dendekar A."/>
            <person name="Salzberg S.L."/>
            <person name="Neale D.B."/>
        </authorList>
    </citation>
    <scope>NUCLEOTIDE SEQUENCE</scope>
    <source>
        <tissue evidence="10">Leaves</tissue>
    </source>
</reference>
<evidence type="ECO:0000313" key="10">
    <source>
        <dbReference type="EMBL" id="KAF5471371.1"/>
    </source>
</evidence>
<dbReference type="EMBL" id="LIHL02000004">
    <property type="protein sequence ID" value="KAF5471371.1"/>
    <property type="molecule type" value="Genomic_DNA"/>
</dbReference>
<dbReference type="GO" id="GO:0006952">
    <property type="term" value="P:defense response"/>
    <property type="evidence" value="ECO:0007669"/>
    <property type="project" value="UniProtKB-KW"/>
</dbReference>
<dbReference type="InterPro" id="IPR004326">
    <property type="entry name" value="Mlo"/>
</dbReference>
<gene>
    <name evidence="8" type="primary">MLO</name>
    <name evidence="10" type="ORF">F2P56_008180</name>
</gene>
<organism evidence="10 11">
    <name type="scientific">Juglans regia</name>
    <name type="common">English walnut</name>
    <dbReference type="NCBI Taxonomy" id="51240"/>
    <lineage>
        <taxon>Eukaryota</taxon>
        <taxon>Viridiplantae</taxon>
        <taxon>Streptophyta</taxon>
        <taxon>Embryophyta</taxon>
        <taxon>Tracheophyta</taxon>
        <taxon>Spermatophyta</taxon>
        <taxon>Magnoliopsida</taxon>
        <taxon>eudicotyledons</taxon>
        <taxon>Gunneridae</taxon>
        <taxon>Pentapetalae</taxon>
        <taxon>rosids</taxon>
        <taxon>fabids</taxon>
        <taxon>Fagales</taxon>
        <taxon>Juglandaceae</taxon>
        <taxon>Juglans</taxon>
    </lineage>
</organism>
<evidence type="ECO:0000256" key="5">
    <source>
        <dbReference type="ARBA" id="ARBA00022989"/>
    </source>
</evidence>
<keyword evidence="4 8" id="KW-0611">Plant defense</keyword>
<evidence type="ECO:0000256" key="3">
    <source>
        <dbReference type="ARBA" id="ARBA00022692"/>
    </source>
</evidence>
<proteinExistence type="inferred from homology"/>
<feature type="non-terminal residue" evidence="10">
    <location>
        <position position="1"/>
    </location>
</feature>
<dbReference type="AlphaFoldDB" id="A0A833XMM8"/>
<sequence length="516" mass="58983">YKGMEAELSSSLEYTPTWIVALVCSIIVLISVCAERALHHLGKFLTHKGQDKLYGALQKLMEELMLLGFISLLLTVFQGLISRICIPSHLASSMLPCKRDKGSSNGSEHNSHRAVRNQRQLLSEVTNTGHCLNEGKVPLLSLEALHQLHIFIFVLAVVHVIFCVTTMFLGGARIRQWKRWEDEIAKEIAQSRRDPSATRGSSTHANKFVKDHAMGYWKRTAIVSWMISFFKQFYGSVTKSDYIVLRQGFIKEHCTNDPSFDFHEYMMRTLEVDFKKVVGISWYLWLFVVAFLLLNVAGWHTYFWLSFLPLILLLFVGAKLEHVITRLAMGVQEMKRDDHEAQQVTYMARKEKEKEHEAVRVKPSNDHFWFGRPAIVLDIIHFILFQNSFEIAFFFWILSTYGFHSCIMEKVGYIVTRLIMGVIVQVLCSYITLPLYAIVTQMGSKIRELFFPGDVGSIIGSWFNGNEAQSRPSEASQIQMQTMNKEMTQIGQISDLATIAIEETTTSVTELPSEAQ</sequence>
<evidence type="ECO:0000256" key="9">
    <source>
        <dbReference type="SAM" id="Phobius"/>
    </source>
</evidence>
<keyword evidence="6 8" id="KW-0472">Membrane</keyword>
<feature type="transmembrane region" description="Helical" evidence="9">
    <location>
        <begin position="302"/>
        <end position="320"/>
    </location>
</feature>
<dbReference type="Pfam" id="PF03094">
    <property type="entry name" value="Mlo"/>
    <property type="match status" value="1"/>
</dbReference>
<accession>A0A833XMM8</accession>
<comment type="domain">
    <text evidence="8">The C-terminus contains a calmodulin-binding domain, which binds calmodulin in a calcium-dependent fashion.</text>
</comment>
<protein>
    <recommendedName>
        <fullName evidence="8">MLO-like protein</fullName>
    </recommendedName>
</protein>
<evidence type="ECO:0000256" key="4">
    <source>
        <dbReference type="ARBA" id="ARBA00022821"/>
    </source>
</evidence>
<evidence type="ECO:0000256" key="6">
    <source>
        <dbReference type="ARBA" id="ARBA00023136"/>
    </source>
</evidence>
<evidence type="ECO:0000256" key="7">
    <source>
        <dbReference type="ARBA" id="ARBA00023265"/>
    </source>
</evidence>
<feature type="transmembrane region" description="Helical" evidence="9">
    <location>
        <begin position="64"/>
        <end position="86"/>
    </location>
</feature>
<name>A0A833XMM8_JUGRE</name>
<dbReference type="GO" id="GO:0016020">
    <property type="term" value="C:membrane"/>
    <property type="evidence" value="ECO:0007669"/>
    <property type="project" value="UniProtKB-SubCell"/>
</dbReference>
<feature type="transmembrane region" description="Helical" evidence="9">
    <location>
        <begin position="148"/>
        <end position="169"/>
    </location>
</feature>
<feature type="transmembrane region" description="Helical" evidence="9">
    <location>
        <begin position="18"/>
        <end position="38"/>
    </location>
</feature>
<comment type="caution">
    <text evidence="10">The sequence shown here is derived from an EMBL/GenBank/DDBJ whole genome shotgun (WGS) entry which is preliminary data.</text>
</comment>
<evidence type="ECO:0000313" key="11">
    <source>
        <dbReference type="Proteomes" id="UP000619265"/>
    </source>
</evidence>
<evidence type="ECO:0000256" key="1">
    <source>
        <dbReference type="ARBA" id="ARBA00004141"/>
    </source>
</evidence>
<evidence type="ECO:0000256" key="2">
    <source>
        <dbReference type="ARBA" id="ARBA00006574"/>
    </source>
</evidence>
<reference evidence="10" key="1">
    <citation type="submission" date="2015-10" db="EMBL/GenBank/DDBJ databases">
        <authorList>
            <person name="Martinez-Garcia P.J."/>
            <person name="Crepeau M.W."/>
            <person name="Puiu D."/>
            <person name="Gonzalez-Ibeas D."/>
            <person name="Whalen J."/>
            <person name="Stevens K."/>
            <person name="Paul R."/>
            <person name="Butterfield T."/>
            <person name="Britton M."/>
            <person name="Reagan R."/>
            <person name="Chakraborty S."/>
            <person name="Walawage S.L."/>
            <person name="Vasquez-Gross H.A."/>
            <person name="Cardeno C."/>
            <person name="Famula R."/>
            <person name="Pratt K."/>
            <person name="Kuruganti S."/>
            <person name="Aradhya M.K."/>
            <person name="Leslie C.A."/>
            <person name="Dandekar A.M."/>
            <person name="Salzberg S.L."/>
            <person name="Wegrzyn J.L."/>
            <person name="Langley C.H."/>
            <person name="Neale D.B."/>
        </authorList>
    </citation>
    <scope>NUCLEOTIDE SEQUENCE</scope>
    <source>
        <tissue evidence="10">Leaves</tissue>
    </source>
</reference>
<comment type="subcellular location">
    <subcellularLocation>
        <location evidence="1 8">Membrane</location>
        <topology evidence="1 8">Multi-pass membrane protein</topology>
    </subcellularLocation>
</comment>
<feature type="transmembrane region" description="Helical" evidence="9">
    <location>
        <begin position="418"/>
        <end position="439"/>
    </location>
</feature>
<keyword evidence="8" id="KW-0112">Calmodulin-binding</keyword>
<evidence type="ECO:0000256" key="8">
    <source>
        <dbReference type="RuleBase" id="RU280816"/>
    </source>
</evidence>
<keyword evidence="5 8" id="KW-1133">Transmembrane helix</keyword>
<keyword evidence="3 8" id="KW-0812">Transmembrane</keyword>
<keyword evidence="7 8" id="KW-0568">Pathogenesis-related protein</keyword>
<feature type="transmembrane region" description="Helical" evidence="9">
    <location>
        <begin position="375"/>
        <end position="398"/>
    </location>
</feature>
<dbReference type="GO" id="GO:0005516">
    <property type="term" value="F:calmodulin binding"/>
    <property type="evidence" value="ECO:0007669"/>
    <property type="project" value="UniProtKB-KW"/>
</dbReference>
<comment type="similarity">
    <text evidence="2 8">Belongs to the MLO family.</text>
</comment>
<dbReference type="Gramene" id="Jr04_00040_p1">
    <property type="protein sequence ID" value="cds.Jr04_00040_p1"/>
    <property type="gene ID" value="Jr04_00040"/>
</dbReference>
<feature type="transmembrane region" description="Helical" evidence="9">
    <location>
        <begin position="277"/>
        <end position="296"/>
    </location>
</feature>
<dbReference type="Proteomes" id="UP000619265">
    <property type="component" value="Unassembled WGS sequence"/>
</dbReference>
<dbReference type="PANTHER" id="PTHR31942">
    <property type="entry name" value="MLO-LIKE PROTEIN 1"/>
    <property type="match status" value="1"/>
</dbReference>
<comment type="function">
    <text evidence="8">May be involved in modulation of pathogen defense and leaf cell death.</text>
</comment>
<dbReference type="PANTHER" id="PTHR31942:SF54">
    <property type="entry name" value="MLO-LIKE PROTEIN 13"/>
    <property type="match status" value="1"/>
</dbReference>